<keyword evidence="2" id="KW-0533">Nickel</keyword>
<keyword evidence="4" id="KW-0547">Nucleotide-binding</keyword>
<dbReference type="RefSeq" id="WP_069858952.1">
    <property type="nucleotide sequence ID" value="NZ_BDFE01000016.1"/>
</dbReference>
<dbReference type="CDD" id="cd05390">
    <property type="entry name" value="HypB"/>
    <property type="match status" value="1"/>
</dbReference>
<dbReference type="Gene3D" id="3.40.50.300">
    <property type="entry name" value="P-loop containing nucleotide triphosphate hydrolases"/>
    <property type="match status" value="1"/>
</dbReference>
<evidence type="ECO:0000256" key="3">
    <source>
        <dbReference type="ARBA" id="ARBA00022723"/>
    </source>
</evidence>
<keyword evidence="7" id="KW-0342">GTP-binding</keyword>
<dbReference type="InterPro" id="IPR003495">
    <property type="entry name" value="CobW/HypB/UreG_nucleotide-bd"/>
</dbReference>
<comment type="similarity">
    <text evidence="1">Belongs to the SIMIBI class G3E GTPase family. HypB/HupM subfamily.</text>
</comment>
<dbReference type="PANTHER" id="PTHR30134:SF2">
    <property type="entry name" value="HYDROGENASE MATURATION FACTOR HYPB"/>
    <property type="match status" value="1"/>
</dbReference>
<evidence type="ECO:0000256" key="6">
    <source>
        <dbReference type="ARBA" id="ARBA00022833"/>
    </source>
</evidence>
<dbReference type="GO" id="GO:0003924">
    <property type="term" value="F:GTPase activity"/>
    <property type="evidence" value="ECO:0007669"/>
    <property type="project" value="InterPro"/>
</dbReference>
<reference evidence="10" key="1">
    <citation type="submission" date="2016-06" db="EMBL/GenBank/DDBJ databases">
        <title>Draft genome sequence of Desulfoplanes formicivorans strain Pf12B.</title>
        <authorList>
            <person name="Watanabe M."/>
            <person name="Kojima H."/>
            <person name="Fukui M."/>
        </authorList>
    </citation>
    <scope>NUCLEOTIDE SEQUENCE [LARGE SCALE GENOMIC DNA]</scope>
    <source>
        <strain evidence="10">Pf12B</strain>
    </source>
</reference>
<evidence type="ECO:0000259" key="8">
    <source>
        <dbReference type="Pfam" id="PF02492"/>
    </source>
</evidence>
<accession>A0A194AJL0</accession>
<dbReference type="STRING" id="1592317.DPF_1643"/>
<dbReference type="AlphaFoldDB" id="A0A194AJL0"/>
<name>A0A194AJL0_9BACT</name>
<sequence length="218" mass="24474">MEIPVIRNILEANDRISEQLRNMFRQMHILTLNLMSSPGSGKTTLLERTLTDLKEEFTMAVIEGDVMTSNDAKRVAATGAQALQINTDGGCHLDSSMVLQACNQMQLDDTDILFVENVGNLVCPAEFEVGEDYKVTILSVTEGDDKPEKYPLMFAESKVMILNKIDLLPYVDFSLERATRFASQLNKDIKVFPVSARTGEGMDAWYEWLRQEVATKKA</sequence>
<dbReference type="NCBIfam" id="TIGR00073">
    <property type="entry name" value="hypB"/>
    <property type="match status" value="1"/>
</dbReference>
<evidence type="ECO:0000256" key="4">
    <source>
        <dbReference type="ARBA" id="ARBA00022741"/>
    </source>
</evidence>
<dbReference type="Proteomes" id="UP000095200">
    <property type="component" value="Unassembled WGS sequence"/>
</dbReference>
<protein>
    <submittedName>
        <fullName evidence="9">Hydantoin utilization protein A</fullName>
    </submittedName>
</protein>
<feature type="domain" description="CobW/HypB/UreG nucleotide-binding" evidence="8">
    <location>
        <begin position="33"/>
        <end position="192"/>
    </location>
</feature>
<dbReference type="PIRSF" id="PIRSF005624">
    <property type="entry name" value="Ni-bind_GTPase"/>
    <property type="match status" value="1"/>
</dbReference>
<gene>
    <name evidence="9" type="ORF">DPF_1643</name>
</gene>
<evidence type="ECO:0000313" key="10">
    <source>
        <dbReference type="Proteomes" id="UP000095200"/>
    </source>
</evidence>
<evidence type="ECO:0000256" key="5">
    <source>
        <dbReference type="ARBA" id="ARBA00022801"/>
    </source>
</evidence>
<dbReference type="InterPro" id="IPR004392">
    <property type="entry name" value="Hyd_mat_HypB"/>
</dbReference>
<keyword evidence="5" id="KW-0378">Hydrolase</keyword>
<proteinExistence type="inferred from homology"/>
<dbReference type="GO" id="GO:0008270">
    <property type="term" value="F:zinc ion binding"/>
    <property type="evidence" value="ECO:0007669"/>
    <property type="project" value="TreeGrafter"/>
</dbReference>
<organism evidence="9 10">
    <name type="scientific">Desulfoplanes formicivorans</name>
    <dbReference type="NCBI Taxonomy" id="1592317"/>
    <lineage>
        <taxon>Bacteria</taxon>
        <taxon>Pseudomonadati</taxon>
        <taxon>Thermodesulfobacteriota</taxon>
        <taxon>Desulfovibrionia</taxon>
        <taxon>Desulfovibrionales</taxon>
        <taxon>Desulfoplanaceae</taxon>
        <taxon>Desulfoplanes</taxon>
    </lineage>
</organism>
<comment type="caution">
    <text evidence="9">The sequence shown here is derived from an EMBL/GenBank/DDBJ whole genome shotgun (WGS) entry which is preliminary data.</text>
</comment>
<dbReference type="PANTHER" id="PTHR30134">
    <property type="entry name" value="HYDROGENASE PROTEIN ASSEMBLY PROTEIN, NICKEL CHAPERONE"/>
    <property type="match status" value="1"/>
</dbReference>
<dbReference type="GO" id="GO:0016151">
    <property type="term" value="F:nickel cation binding"/>
    <property type="evidence" value="ECO:0007669"/>
    <property type="project" value="InterPro"/>
</dbReference>
<dbReference type="InterPro" id="IPR027417">
    <property type="entry name" value="P-loop_NTPase"/>
</dbReference>
<dbReference type="OrthoDB" id="9802035at2"/>
<dbReference type="Pfam" id="PF02492">
    <property type="entry name" value="cobW"/>
    <property type="match status" value="1"/>
</dbReference>
<evidence type="ECO:0000256" key="7">
    <source>
        <dbReference type="ARBA" id="ARBA00023134"/>
    </source>
</evidence>
<dbReference type="GO" id="GO:0005525">
    <property type="term" value="F:GTP binding"/>
    <property type="evidence" value="ECO:0007669"/>
    <property type="project" value="UniProtKB-KW"/>
</dbReference>
<dbReference type="SUPFAM" id="SSF52540">
    <property type="entry name" value="P-loop containing nucleoside triphosphate hydrolases"/>
    <property type="match status" value="1"/>
</dbReference>
<dbReference type="EMBL" id="BDFE01000016">
    <property type="protein sequence ID" value="GAU08924.1"/>
    <property type="molecule type" value="Genomic_DNA"/>
</dbReference>
<keyword evidence="6" id="KW-0862">Zinc</keyword>
<evidence type="ECO:0000313" key="9">
    <source>
        <dbReference type="EMBL" id="GAU08924.1"/>
    </source>
</evidence>
<dbReference type="GO" id="GO:0051604">
    <property type="term" value="P:protein maturation"/>
    <property type="evidence" value="ECO:0007669"/>
    <property type="project" value="InterPro"/>
</dbReference>
<evidence type="ECO:0000256" key="1">
    <source>
        <dbReference type="ARBA" id="ARBA00006211"/>
    </source>
</evidence>
<keyword evidence="10" id="KW-1185">Reference proteome</keyword>
<keyword evidence="3" id="KW-0479">Metal-binding</keyword>
<evidence type="ECO:0000256" key="2">
    <source>
        <dbReference type="ARBA" id="ARBA00022596"/>
    </source>
</evidence>